<evidence type="ECO:0000313" key="1">
    <source>
        <dbReference type="EMBL" id="VDO10949.1"/>
    </source>
</evidence>
<keyword evidence="2" id="KW-1185">Reference proteome</keyword>
<dbReference type="EMBL" id="UZAG01001302">
    <property type="protein sequence ID" value="VDO10949.1"/>
    <property type="molecule type" value="Genomic_DNA"/>
</dbReference>
<protein>
    <submittedName>
        <fullName evidence="3">NADH dehydrogenase subunit 3</fullName>
    </submittedName>
</protein>
<organism evidence="3">
    <name type="scientific">Brugia timori</name>
    <dbReference type="NCBI Taxonomy" id="42155"/>
    <lineage>
        <taxon>Eukaryota</taxon>
        <taxon>Metazoa</taxon>
        <taxon>Ecdysozoa</taxon>
        <taxon>Nematoda</taxon>
        <taxon>Chromadorea</taxon>
        <taxon>Rhabditida</taxon>
        <taxon>Spirurina</taxon>
        <taxon>Spiruromorpha</taxon>
        <taxon>Filarioidea</taxon>
        <taxon>Onchocercidae</taxon>
        <taxon>Brugia</taxon>
    </lineage>
</organism>
<dbReference type="WBParaSite" id="BTMF_0000240301-mRNA-1">
    <property type="protein sequence ID" value="BTMF_0000240301-mRNA-1"/>
    <property type="gene ID" value="BTMF_0000240301"/>
</dbReference>
<name>A0A0R3Q7U9_9BILA</name>
<accession>A0A0R3Q7U9</accession>
<sequence>MIFAFSIFILILPFFLISLGNDSFAYPSPSESTIQ</sequence>
<dbReference type="AlphaFoldDB" id="A0A0R3Q7U9"/>
<reference evidence="1 2" key="2">
    <citation type="submission" date="2018-11" db="EMBL/GenBank/DDBJ databases">
        <authorList>
            <consortium name="Pathogen Informatics"/>
        </authorList>
    </citation>
    <scope>NUCLEOTIDE SEQUENCE [LARGE SCALE GENOMIC DNA]</scope>
</reference>
<dbReference type="Proteomes" id="UP000280834">
    <property type="component" value="Unassembled WGS sequence"/>
</dbReference>
<reference evidence="3" key="1">
    <citation type="submission" date="2017-02" db="UniProtKB">
        <authorList>
            <consortium name="WormBaseParasite"/>
        </authorList>
    </citation>
    <scope>IDENTIFICATION</scope>
</reference>
<proteinExistence type="predicted"/>
<evidence type="ECO:0000313" key="2">
    <source>
        <dbReference type="Proteomes" id="UP000280834"/>
    </source>
</evidence>
<evidence type="ECO:0000313" key="3">
    <source>
        <dbReference type="WBParaSite" id="BTMF_0000240301-mRNA-1"/>
    </source>
</evidence>
<gene>
    <name evidence="1" type="ORF">BTMF_LOCUS1731</name>
</gene>